<dbReference type="CDD" id="cd08054">
    <property type="entry name" value="gp6"/>
    <property type="match status" value="1"/>
</dbReference>
<dbReference type="Pfam" id="PF05135">
    <property type="entry name" value="Phage_connect_1"/>
    <property type="match status" value="1"/>
</dbReference>
<accession>A0ABV3Z055</accession>
<proteinExistence type="predicted"/>
<dbReference type="InterPro" id="IPR006450">
    <property type="entry name" value="Phage_HK97_gp6-like"/>
</dbReference>
<dbReference type="EMBL" id="JBEHZE010000001">
    <property type="protein sequence ID" value="MEX6632155.1"/>
    <property type="molecule type" value="Genomic_DNA"/>
</dbReference>
<name>A0ABV3Z055_9PROT</name>
<dbReference type="InterPro" id="IPR021146">
    <property type="entry name" value="Phage_gp6-like_head-tail"/>
</dbReference>
<comment type="caution">
    <text evidence="1">The sequence shown here is derived from an EMBL/GenBank/DDBJ whole genome shotgun (WGS) entry which is preliminary data.</text>
</comment>
<dbReference type="InterPro" id="IPR011738">
    <property type="entry name" value="Phage_CHP"/>
</dbReference>
<sequence length="178" mass="19293">MSLTLMTPPIAEPITLNDIKSHLRVTHNDEDALLTGIIIAAVRAIEARCAIAMSPQQWRLRLDTMPSLLTLPIGPVIGLDSVTVTNVSGTEQSIDEALYETSSGRIRLTAPWPKAALGGIAITFTAGFTDDVPAPLLQAAKMLCGAFYEQRESTSATRFFDVPQAIDALIAPYREMRL</sequence>
<protein>
    <submittedName>
        <fullName evidence="1">Head-tail connector protein</fullName>
    </submittedName>
</protein>
<reference evidence="1 2" key="1">
    <citation type="submission" date="2024-05" db="EMBL/GenBank/DDBJ databases">
        <title>Three bacterial strains, DH-69, EH-24, and ECK-19 isolated from coastal sediments.</title>
        <authorList>
            <person name="Ye Y.-Q."/>
            <person name="Du Z.-J."/>
        </authorList>
    </citation>
    <scope>NUCLEOTIDE SEQUENCE [LARGE SCALE GENOMIC DNA]</scope>
    <source>
        <strain evidence="1 2">ECK-19</strain>
    </source>
</reference>
<evidence type="ECO:0000313" key="1">
    <source>
        <dbReference type="EMBL" id="MEX6632155.1"/>
    </source>
</evidence>
<dbReference type="NCBIfam" id="TIGR02215">
    <property type="entry name" value="phage_chp_gp8"/>
    <property type="match status" value="1"/>
</dbReference>
<keyword evidence="2" id="KW-1185">Reference proteome</keyword>
<dbReference type="Proteomes" id="UP001560685">
    <property type="component" value="Unassembled WGS sequence"/>
</dbReference>
<dbReference type="Gene3D" id="1.10.3230.30">
    <property type="entry name" value="Phage gp6-like head-tail connector protein"/>
    <property type="match status" value="1"/>
</dbReference>
<dbReference type="RefSeq" id="WP_369311951.1">
    <property type="nucleotide sequence ID" value="NZ_JBEHZE010000001.1"/>
</dbReference>
<organism evidence="1 2">
    <name type="scientific">Hyphococcus lacteus</name>
    <dbReference type="NCBI Taxonomy" id="3143536"/>
    <lineage>
        <taxon>Bacteria</taxon>
        <taxon>Pseudomonadati</taxon>
        <taxon>Pseudomonadota</taxon>
        <taxon>Alphaproteobacteria</taxon>
        <taxon>Parvularculales</taxon>
        <taxon>Parvularculaceae</taxon>
        <taxon>Hyphococcus</taxon>
    </lineage>
</organism>
<evidence type="ECO:0000313" key="2">
    <source>
        <dbReference type="Proteomes" id="UP001560685"/>
    </source>
</evidence>
<gene>
    <name evidence="1" type="ORF">ABFZ84_01205</name>
</gene>
<dbReference type="NCBIfam" id="TIGR01560">
    <property type="entry name" value="put_DNA_pack"/>
    <property type="match status" value="2"/>
</dbReference>